<gene>
    <name evidence="1" type="ORF">NPIL_137711</name>
</gene>
<dbReference type="AlphaFoldDB" id="A0A8X6N2U7"/>
<protein>
    <submittedName>
        <fullName evidence="1">Uncharacterized protein</fullName>
    </submittedName>
</protein>
<evidence type="ECO:0000313" key="2">
    <source>
        <dbReference type="Proteomes" id="UP000887013"/>
    </source>
</evidence>
<comment type="caution">
    <text evidence="1">The sequence shown here is derived from an EMBL/GenBank/DDBJ whole genome shotgun (WGS) entry which is preliminary data.</text>
</comment>
<dbReference type="EMBL" id="BMAW01053296">
    <property type="protein sequence ID" value="GFS90403.1"/>
    <property type="molecule type" value="Genomic_DNA"/>
</dbReference>
<organism evidence="1 2">
    <name type="scientific">Nephila pilipes</name>
    <name type="common">Giant wood spider</name>
    <name type="synonym">Nephila maculata</name>
    <dbReference type="NCBI Taxonomy" id="299642"/>
    <lineage>
        <taxon>Eukaryota</taxon>
        <taxon>Metazoa</taxon>
        <taxon>Ecdysozoa</taxon>
        <taxon>Arthropoda</taxon>
        <taxon>Chelicerata</taxon>
        <taxon>Arachnida</taxon>
        <taxon>Araneae</taxon>
        <taxon>Araneomorphae</taxon>
        <taxon>Entelegynae</taxon>
        <taxon>Araneoidea</taxon>
        <taxon>Nephilidae</taxon>
        <taxon>Nephila</taxon>
    </lineage>
</organism>
<proteinExistence type="predicted"/>
<evidence type="ECO:0000313" key="1">
    <source>
        <dbReference type="EMBL" id="GFS90403.1"/>
    </source>
</evidence>
<name>A0A8X6N2U7_NEPPI</name>
<sequence>MGRSLRHQRCSRVINGMDGKVQERAHALRRQPTMTFVAIAIRTRSLLLFPMVERHEDRTNVDVSETFRQGLDAPLVRSVGHDAVGEREPIVAATKDRHPMVVEKNLGTGFFPRRRKETSPKSRDMTRWGFEIPWSGLWRSGLLFC</sequence>
<accession>A0A8X6N2U7</accession>
<dbReference type="Proteomes" id="UP000887013">
    <property type="component" value="Unassembled WGS sequence"/>
</dbReference>
<keyword evidence="2" id="KW-1185">Reference proteome</keyword>
<reference evidence="1" key="1">
    <citation type="submission" date="2020-08" db="EMBL/GenBank/DDBJ databases">
        <title>Multicomponent nature underlies the extraordinary mechanical properties of spider dragline silk.</title>
        <authorList>
            <person name="Kono N."/>
            <person name="Nakamura H."/>
            <person name="Mori M."/>
            <person name="Yoshida Y."/>
            <person name="Ohtoshi R."/>
            <person name="Malay A.D."/>
            <person name="Moran D.A.P."/>
            <person name="Tomita M."/>
            <person name="Numata K."/>
            <person name="Arakawa K."/>
        </authorList>
    </citation>
    <scope>NUCLEOTIDE SEQUENCE</scope>
</reference>